<dbReference type="Pfam" id="PF00884">
    <property type="entry name" value="Sulfatase"/>
    <property type="match status" value="1"/>
</dbReference>
<dbReference type="GO" id="GO:0005886">
    <property type="term" value="C:plasma membrane"/>
    <property type="evidence" value="ECO:0007669"/>
    <property type="project" value="UniProtKB-SubCell"/>
</dbReference>
<sequence>MHIYGNHEPSCNQFPENKLMSFSSNEDDNCYDSSIVYTDQLIEKIINKIKDYKAFILYFSDHGLQRLDKNSDIRYNHGVSHPRKKAYNIPLFIWYNKHPFLNFR</sequence>
<dbReference type="AlphaFoldDB" id="A0AAW6BF15"/>
<name>A0AAW6BF15_9GAMM</name>
<dbReference type="Gene3D" id="3.40.720.10">
    <property type="entry name" value="Alkaline Phosphatase, subunit A"/>
    <property type="match status" value="1"/>
</dbReference>
<dbReference type="PANTHER" id="PTHR30443">
    <property type="entry name" value="INNER MEMBRANE PROTEIN"/>
    <property type="match status" value="1"/>
</dbReference>
<evidence type="ECO:0000313" key="4">
    <source>
        <dbReference type="Proteomes" id="UP001212996"/>
    </source>
</evidence>
<dbReference type="InterPro" id="IPR040423">
    <property type="entry name" value="PEA_transferase"/>
</dbReference>
<protein>
    <submittedName>
        <fullName evidence="3">Sulfatase-like hydrolase/transferase</fullName>
    </submittedName>
</protein>
<comment type="similarity">
    <text evidence="1">Belongs to the phosphoethanolamine transferase family.</text>
</comment>
<dbReference type="SUPFAM" id="SSF53649">
    <property type="entry name" value="Alkaline phosphatase-like"/>
    <property type="match status" value="1"/>
</dbReference>
<evidence type="ECO:0000256" key="1">
    <source>
        <dbReference type="ARBA" id="ARBA00038481"/>
    </source>
</evidence>
<evidence type="ECO:0000259" key="2">
    <source>
        <dbReference type="Pfam" id="PF00884"/>
    </source>
</evidence>
<comment type="caution">
    <text evidence="3">The sequence shown here is derived from an EMBL/GenBank/DDBJ whole genome shotgun (WGS) entry which is preliminary data.</text>
</comment>
<dbReference type="EMBL" id="JAQMFO010000010">
    <property type="protein sequence ID" value="MDB6372058.1"/>
    <property type="molecule type" value="Genomic_DNA"/>
</dbReference>
<gene>
    <name evidence="3" type="ORF">PH362_08850</name>
</gene>
<dbReference type="InterPro" id="IPR017850">
    <property type="entry name" value="Alkaline_phosphatase_core_sf"/>
</dbReference>
<accession>A0AAW6BF15</accession>
<keyword evidence="3" id="KW-0378">Hydrolase</keyword>
<dbReference type="Proteomes" id="UP001212996">
    <property type="component" value="Unassembled WGS sequence"/>
</dbReference>
<dbReference type="InterPro" id="IPR000917">
    <property type="entry name" value="Sulfatase_N"/>
</dbReference>
<proteinExistence type="inferred from homology"/>
<dbReference type="GO" id="GO:0016787">
    <property type="term" value="F:hydrolase activity"/>
    <property type="evidence" value="ECO:0007669"/>
    <property type="project" value="UniProtKB-KW"/>
</dbReference>
<dbReference type="PANTHER" id="PTHR30443:SF4">
    <property type="entry name" value="PHOSPHOETHANOLAMINE TRANSFERASE OPGE-RELATED"/>
    <property type="match status" value="1"/>
</dbReference>
<dbReference type="RefSeq" id="WP_229015626.1">
    <property type="nucleotide sequence ID" value="NZ_CAWQKC010000239.1"/>
</dbReference>
<dbReference type="GO" id="GO:0009244">
    <property type="term" value="P:lipopolysaccharide core region biosynthetic process"/>
    <property type="evidence" value="ECO:0007669"/>
    <property type="project" value="TreeGrafter"/>
</dbReference>
<organism evidence="3 4">
    <name type="scientific">Photorhabdus bodei</name>
    <dbReference type="NCBI Taxonomy" id="2029681"/>
    <lineage>
        <taxon>Bacteria</taxon>
        <taxon>Pseudomonadati</taxon>
        <taxon>Pseudomonadota</taxon>
        <taxon>Gammaproteobacteria</taxon>
        <taxon>Enterobacterales</taxon>
        <taxon>Morganellaceae</taxon>
        <taxon>Photorhabdus</taxon>
    </lineage>
</organism>
<reference evidence="3" key="1">
    <citation type="submission" date="2023-01" db="EMBL/GenBank/DDBJ databases">
        <title>Genome sequencing of Photorhabdus bodei 09-20.</title>
        <authorList>
            <person name="Kalindamar S."/>
            <person name="Kumru S."/>
        </authorList>
    </citation>
    <scope>NUCLEOTIDE SEQUENCE</scope>
    <source>
        <strain evidence="3">09-20</strain>
    </source>
</reference>
<dbReference type="GO" id="GO:0016776">
    <property type="term" value="F:phosphotransferase activity, phosphate group as acceptor"/>
    <property type="evidence" value="ECO:0007669"/>
    <property type="project" value="TreeGrafter"/>
</dbReference>
<feature type="domain" description="Sulfatase N-terminal" evidence="2">
    <location>
        <begin position="1"/>
        <end position="98"/>
    </location>
</feature>
<evidence type="ECO:0000313" key="3">
    <source>
        <dbReference type="EMBL" id="MDB6372058.1"/>
    </source>
</evidence>